<dbReference type="AlphaFoldDB" id="A0A5B6YXC7"/>
<organism evidence="11">
    <name type="scientific">Davidia involucrata</name>
    <name type="common">Dove tree</name>
    <dbReference type="NCBI Taxonomy" id="16924"/>
    <lineage>
        <taxon>Eukaryota</taxon>
        <taxon>Viridiplantae</taxon>
        <taxon>Streptophyta</taxon>
        <taxon>Embryophyta</taxon>
        <taxon>Tracheophyta</taxon>
        <taxon>Spermatophyta</taxon>
        <taxon>Magnoliopsida</taxon>
        <taxon>eudicotyledons</taxon>
        <taxon>Gunneridae</taxon>
        <taxon>Pentapetalae</taxon>
        <taxon>asterids</taxon>
        <taxon>Cornales</taxon>
        <taxon>Nyssaceae</taxon>
        <taxon>Davidia</taxon>
    </lineage>
</organism>
<dbReference type="PROSITE" id="PS51745">
    <property type="entry name" value="PB1"/>
    <property type="match status" value="1"/>
</dbReference>
<evidence type="ECO:0000259" key="10">
    <source>
        <dbReference type="PROSITE" id="PS51745"/>
    </source>
</evidence>
<name>A0A5B6YXC7_DAVIN</name>
<dbReference type="PANTHER" id="PTHR31734:SF226">
    <property type="entry name" value="AUXIN-RESPONSIVE PROTEIN IAA17"/>
    <property type="match status" value="1"/>
</dbReference>
<comment type="subunit">
    <text evidence="8">Homodimers and heterodimers.</text>
</comment>
<dbReference type="InterPro" id="IPR003311">
    <property type="entry name" value="AUX_IAA"/>
</dbReference>
<dbReference type="GO" id="GO:0009734">
    <property type="term" value="P:auxin-activated signaling pathway"/>
    <property type="evidence" value="ECO:0007669"/>
    <property type="project" value="UniProtKB-UniRule"/>
</dbReference>
<gene>
    <name evidence="11" type="ORF">Din_005895</name>
</gene>
<comment type="similarity">
    <text evidence="2 8">Belongs to the Aux/IAA family.</text>
</comment>
<evidence type="ECO:0000256" key="7">
    <source>
        <dbReference type="ARBA" id="ARBA00023294"/>
    </source>
</evidence>
<accession>A0A5B6YXC7</accession>
<dbReference type="InterPro" id="IPR053793">
    <property type="entry name" value="PB1-like"/>
</dbReference>
<evidence type="ECO:0000256" key="6">
    <source>
        <dbReference type="ARBA" id="ARBA00023242"/>
    </source>
</evidence>
<protein>
    <recommendedName>
        <fullName evidence="8">Auxin-responsive protein</fullName>
    </recommendedName>
</protein>
<evidence type="ECO:0000256" key="9">
    <source>
        <dbReference type="SAM" id="MobiDB-lite"/>
    </source>
</evidence>
<evidence type="ECO:0000256" key="3">
    <source>
        <dbReference type="ARBA" id="ARBA00022491"/>
    </source>
</evidence>
<evidence type="ECO:0000256" key="4">
    <source>
        <dbReference type="ARBA" id="ARBA00023015"/>
    </source>
</evidence>
<keyword evidence="7 8" id="KW-0927">Auxin signaling pathway</keyword>
<feature type="region of interest" description="Disordered" evidence="9">
    <location>
        <begin position="1"/>
        <end position="40"/>
    </location>
</feature>
<evidence type="ECO:0000313" key="11">
    <source>
        <dbReference type="EMBL" id="MPA36454.1"/>
    </source>
</evidence>
<evidence type="ECO:0000256" key="5">
    <source>
        <dbReference type="ARBA" id="ARBA00023163"/>
    </source>
</evidence>
<sequence length="335" mass="35752">MSMPFKEHDYIGLSEVPSMENSEKNCIPSEGNERSKGLNLKATELRLGLPGSESSERDGGHEVEDKNVYQLGVVKGLVSGAKRGFSDTIGGGSAKWVFSGTGGSEVDLAKSGGLFSPRGVNGGGKTLGVGGPDSNSQQSVMAPNVAKEVVPPSPKSVLEKKPQISAANGHGIAPAAKAQVVGWPPIRSFRKNSMASNTPKNSDDADADAKLGSGCLYVKVSMDGAPYLRKVDLKTYCSYMELSSALEKMFSCFTIGQCGSHGVPCQDGLSESRLMDLLHGSEYVLTYEDKDGDWMLVGDVPWEMFTDSCKRLRIMKSLDAIGLAPRAMEKCKNRN</sequence>
<proteinExistence type="inferred from homology"/>
<dbReference type="SUPFAM" id="SSF54277">
    <property type="entry name" value="CAD &amp; PB1 domains"/>
    <property type="match status" value="1"/>
</dbReference>
<dbReference type="EMBL" id="GHES01005895">
    <property type="protein sequence ID" value="MPA36454.1"/>
    <property type="molecule type" value="Transcribed_RNA"/>
</dbReference>
<dbReference type="GO" id="GO:0005634">
    <property type="term" value="C:nucleus"/>
    <property type="evidence" value="ECO:0007669"/>
    <property type="project" value="UniProtKB-SubCell"/>
</dbReference>
<evidence type="ECO:0000256" key="1">
    <source>
        <dbReference type="ARBA" id="ARBA00004123"/>
    </source>
</evidence>
<comment type="function">
    <text evidence="8">Aux/IAA proteins are short-lived transcriptional factors that function as repressors of early auxin response genes at low auxin concentrations.</text>
</comment>
<feature type="compositionally biased region" description="Basic and acidic residues" evidence="9">
    <location>
        <begin position="1"/>
        <end position="10"/>
    </location>
</feature>
<dbReference type="FunFam" id="3.10.20.90:FF:000078">
    <property type="entry name" value="Auxin-responsive protein"/>
    <property type="match status" value="1"/>
</dbReference>
<dbReference type="InterPro" id="IPR033389">
    <property type="entry name" value="AUX/IAA_dom"/>
</dbReference>
<reference evidence="11" key="1">
    <citation type="submission" date="2019-08" db="EMBL/GenBank/DDBJ databases">
        <title>Reference gene set and small RNA set construction with multiple tissues from Davidia involucrata Baill.</title>
        <authorList>
            <person name="Yang H."/>
            <person name="Zhou C."/>
            <person name="Li G."/>
            <person name="Wang J."/>
            <person name="Gao P."/>
            <person name="Wang M."/>
            <person name="Wang R."/>
            <person name="Zhao Y."/>
        </authorList>
    </citation>
    <scope>NUCLEOTIDE SEQUENCE</scope>
    <source>
        <tissue evidence="11">Mixed with DoveR01_LX</tissue>
    </source>
</reference>
<dbReference type="PANTHER" id="PTHR31734">
    <property type="entry name" value="AUXIN-RESPONSIVE PROTEIN IAA17"/>
    <property type="match status" value="1"/>
</dbReference>
<keyword evidence="3 8" id="KW-0678">Repressor</keyword>
<dbReference type="Gene3D" id="3.10.20.90">
    <property type="entry name" value="Phosphatidylinositol 3-kinase Catalytic Subunit, Chain A, domain 1"/>
    <property type="match status" value="1"/>
</dbReference>
<dbReference type="Pfam" id="PF02309">
    <property type="entry name" value="AUX_IAA"/>
    <property type="match status" value="1"/>
</dbReference>
<comment type="subcellular location">
    <subcellularLocation>
        <location evidence="1 8">Nucleus</location>
    </subcellularLocation>
</comment>
<dbReference type="GO" id="GO:0006355">
    <property type="term" value="P:regulation of DNA-templated transcription"/>
    <property type="evidence" value="ECO:0007669"/>
    <property type="project" value="InterPro"/>
</dbReference>
<keyword evidence="5 8" id="KW-0804">Transcription</keyword>
<feature type="domain" description="PB1" evidence="10">
    <location>
        <begin position="215"/>
        <end position="317"/>
    </location>
</feature>
<evidence type="ECO:0000256" key="2">
    <source>
        <dbReference type="ARBA" id="ARBA00006728"/>
    </source>
</evidence>
<evidence type="ECO:0000256" key="8">
    <source>
        <dbReference type="RuleBase" id="RU004549"/>
    </source>
</evidence>
<keyword evidence="6 8" id="KW-0539">Nucleus</keyword>
<keyword evidence="4 8" id="KW-0805">Transcription regulation</keyword>